<dbReference type="PANTHER" id="PTHR42804">
    <property type="entry name" value="ALDEHYDE DEHYDROGENASE"/>
    <property type="match status" value="1"/>
</dbReference>
<reference evidence="4" key="1">
    <citation type="submission" date="2017-01" db="EMBL/GenBank/DDBJ databases">
        <authorList>
            <person name="Brunel B."/>
        </authorList>
    </citation>
    <scope>NUCLEOTIDE SEQUENCE [LARGE SCALE GENOMIC DNA]</scope>
</reference>
<dbReference type="Pfam" id="PF00171">
    <property type="entry name" value="Aldedh"/>
    <property type="match status" value="1"/>
</dbReference>
<evidence type="ECO:0000313" key="3">
    <source>
        <dbReference type="EMBL" id="SIT58609.1"/>
    </source>
</evidence>
<dbReference type="Gene3D" id="3.40.309.10">
    <property type="entry name" value="Aldehyde Dehydrogenase, Chain A, domain 2"/>
    <property type="match status" value="1"/>
</dbReference>
<organism evidence="3 4">
    <name type="scientific">Mesorhizobium prunaredense</name>
    <dbReference type="NCBI Taxonomy" id="1631249"/>
    <lineage>
        <taxon>Bacteria</taxon>
        <taxon>Pseudomonadati</taxon>
        <taxon>Pseudomonadota</taxon>
        <taxon>Alphaproteobacteria</taxon>
        <taxon>Hyphomicrobiales</taxon>
        <taxon>Phyllobacteriaceae</taxon>
        <taxon>Mesorhizobium</taxon>
    </lineage>
</organism>
<dbReference type="InterPro" id="IPR015590">
    <property type="entry name" value="Aldehyde_DH_dom"/>
</dbReference>
<dbReference type="SUPFAM" id="SSF53720">
    <property type="entry name" value="ALDH-like"/>
    <property type="match status" value="1"/>
</dbReference>
<dbReference type="STRING" id="1631249.BQ8794_50711"/>
<dbReference type="AlphaFoldDB" id="A0A1R3VFC8"/>
<comment type="similarity">
    <text evidence="1">Belongs to the aldehyde dehydrogenase family.</text>
</comment>
<keyword evidence="4" id="KW-1185">Reference proteome</keyword>
<dbReference type="InterPro" id="IPR016163">
    <property type="entry name" value="Ald_DH_C"/>
</dbReference>
<gene>
    <name evidence="3" type="ORF">BQ8794_50711</name>
</gene>
<sequence length="45" mass="5060">MRPTVFSHVTPDMAIAREEVFGPVLSIIGYRDEDEAIRIAKEGEI</sequence>
<evidence type="ECO:0000256" key="1">
    <source>
        <dbReference type="ARBA" id="ARBA00009986"/>
    </source>
</evidence>
<protein>
    <recommendedName>
        <fullName evidence="2">Aldehyde dehydrogenase domain-containing protein</fullName>
    </recommendedName>
</protein>
<proteinExistence type="inferred from homology"/>
<dbReference type="InterPro" id="IPR016161">
    <property type="entry name" value="Ald_DH/histidinol_DH"/>
</dbReference>
<dbReference type="GO" id="GO:0016620">
    <property type="term" value="F:oxidoreductase activity, acting on the aldehyde or oxo group of donors, NAD or NADP as acceptor"/>
    <property type="evidence" value="ECO:0007669"/>
    <property type="project" value="InterPro"/>
</dbReference>
<feature type="domain" description="Aldehyde dehydrogenase" evidence="2">
    <location>
        <begin position="1"/>
        <end position="41"/>
    </location>
</feature>
<dbReference type="PANTHER" id="PTHR42804:SF1">
    <property type="entry name" value="ALDEHYDE DEHYDROGENASE-RELATED"/>
    <property type="match status" value="1"/>
</dbReference>
<accession>A0A1R3VFC8</accession>
<evidence type="ECO:0000313" key="4">
    <source>
        <dbReference type="Proteomes" id="UP000188388"/>
    </source>
</evidence>
<name>A0A1R3VFC8_9HYPH</name>
<dbReference type="Proteomes" id="UP000188388">
    <property type="component" value="Unassembled WGS sequence"/>
</dbReference>
<evidence type="ECO:0000259" key="2">
    <source>
        <dbReference type="Pfam" id="PF00171"/>
    </source>
</evidence>
<dbReference type="EMBL" id="FTPD01000045">
    <property type="protein sequence ID" value="SIT58609.1"/>
    <property type="molecule type" value="Genomic_DNA"/>
</dbReference>